<accession>A0A0E9SNC0</accession>
<organism evidence="1">
    <name type="scientific">Anguilla anguilla</name>
    <name type="common">European freshwater eel</name>
    <name type="synonym">Muraena anguilla</name>
    <dbReference type="NCBI Taxonomy" id="7936"/>
    <lineage>
        <taxon>Eukaryota</taxon>
        <taxon>Metazoa</taxon>
        <taxon>Chordata</taxon>
        <taxon>Craniata</taxon>
        <taxon>Vertebrata</taxon>
        <taxon>Euteleostomi</taxon>
        <taxon>Actinopterygii</taxon>
        <taxon>Neopterygii</taxon>
        <taxon>Teleostei</taxon>
        <taxon>Anguilliformes</taxon>
        <taxon>Anguillidae</taxon>
        <taxon>Anguilla</taxon>
    </lineage>
</organism>
<sequence length="47" mass="5418">MSTRCVTTLPNVELKNCHHCCIVCPFNLHPRPGLICYYTDHTWQSGQ</sequence>
<reference evidence="1" key="1">
    <citation type="submission" date="2014-11" db="EMBL/GenBank/DDBJ databases">
        <authorList>
            <person name="Amaro Gonzalez C."/>
        </authorList>
    </citation>
    <scope>NUCLEOTIDE SEQUENCE</scope>
</reference>
<evidence type="ECO:0000313" key="1">
    <source>
        <dbReference type="EMBL" id="JAH42801.1"/>
    </source>
</evidence>
<dbReference type="AlphaFoldDB" id="A0A0E9SNC0"/>
<name>A0A0E9SNC0_ANGAN</name>
<protein>
    <submittedName>
        <fullName evidence="1">Uncharacterized protein</fullName>
    </submittedName>
</protein>
<proteinExistence type="predicted"/>
<reference evidence="1" key="2">
    <citation type="journal article" date="2015" name="Fish Shellfish Immunol.">
        <title>Early steps in the European eel (Anguilla anguilla)-Vibrio vulnificus interaction in the gills: Role of the RtxA13 toxin.</title>
        <authorList>
            <person name="Callol A."/>
            <person name="Pajuelo D."/>
            <person name="Ebbesson L."/>
            <person name="Teles M."/>
            <person name="MacKenzie S."/>
            <person name="Amaro C."/>
        </authorList>
    </citation>
    <scope>NUCLEOTIDE SEQUENCE</scope>
</reference>
<dbReference type="EMBL" id="GBXM01065776">
    <property type="protein sequence ID" value="JAH42801.1"/>
    <property type="molecule type" value="Transcribed_RNA"/>
</dbReference>